<feature type="domain" description="Asl1-like glycosyl hydrolase catalytic" evidence="1">
    <location>
        <begin position="152"/>
        <end position="283"/>
    </location>
</feature>
<dbReference type="GO" id="GO:0004553">
    <property type="term" value="F:hydrolase activity, hydrolyzing O-glycosyl compounds"/>
    <property type="evidence" value="ECO:0007669"/>
    <property type="project" value="TreeGrafter"/>
</dbReference>
<sequence length="416" mass="45950">MTGRVRDWGQRALIALVLSALLPLAYKWPLQWNGSTSSDALSASRVNAVIPPTLFGMTINAIGQSQPKSQPWPELKFDGVRLWGAIYWAQINPAPGIYNWARFDAILAAAEREHVEIVLNLAYTPRWAASVKDAPPAFTPGASSPPADLASWDDWVRAAVARAGGRIKYWEIWNEPEDPKYYSGDIATMVQLQKRAYEIIKASDPTLTVLTPPSNGTPDGYRWQQAFMAQGGGQYADVFAFHGYTSEPEAVIGIIARFRKILAAHDLSARPIWDTEAGWSSYEDNPDGCLARAYILKWISGVDRFYWYEFAGGGSDFGKLWDPARGLLPSGIAYRTIQSWLVGASVVAAGRTSPTTWRVELRMPDGRNGLILWTTKGRSVYRVDPRFSLYQGLDGGEGPVANGEVEISPKPVLLLE</sequence>
<protein>
    <submittedName>
        <fullName evidence="2">Glycosyl hydrolase catalytic core</fullName>
    </submittedName>
</protein>
<dbReference type="InterPro" id="IPR051923">
    <property type="entry name" value="Glycosyl_Hydrolase_39"/>
</dbReference>
<dbReference type="PANTHER" id="PTHR12631:SF10">
    <property type="entry name" value="BETA-XYLOSIDASE-LIKE PROTEIN-RELATED"/>
    <property type="match status" value="1"/>
</dbReference>
<dbReference type="SUPFAM" id="SSF51445">
    <property type="entry name" value="(Trans)glycosidases"/>
    <property type="match status" value="1"/>
</dbReference>
<dbReference type="Proteomes" id="UP000199245">
    <property type="component" value="Unassembled WGS sequence"/>
</dbReference>
<dbReference type="InterPro" id="IPR017853">
    <property type="entry name" value="GH"/>
</dbReference>
<name>A0A1G6M2L1_9BRAD</name>
<gene>
    <name evidence="2" type="ORF">SAMN05216337_1003124</name>
</gene>
<accession>A0A1G6M2L1</accession>
<dbReference type="Pfam" id="PF11790">
    <property type="entry name" value="Glyco_hydro_cc"/>
    <property type="match status" value="1"/>
</dbReference>
<dbReference type="EMBL" id="FMZW01000003">
    <property type="protein sequence ID" value="SDC49772.1"/>
    <property type="molecule type" value="Genomic_DNA"/>
</dbReference>
<evidence type="ECO:0000313" key="2">
    <source>
        <dbReference type="EMBL" id="SDC49772.1"/>
    </source>
</evidence>
<dbReference type="PANTHER" id="PTHR12631">
    <property type="entry name" value="ALPHA-L-IDURONIDASE"/>
    <property type="match status" value="1"/>
</dbReference>
<dbReference type="AlphaFoldDB" id="A0A1G6M2L1"/>
<dbReference type="Gene3D" id="3.20.20.80">
    <property type="entry name" value="Glycosidases"/>
    <property type="match status" value="1"/>
</dbReference>
<proteinExistence type="predicted"/>
<dbReference type="InterPro" id="IPR024655">
    <property type="entry name" value="Asl1_glyco_hydro_catalytic"/>
</dbReference>
<reference evidence="2 3" key="1">
    <citation type="submission" date="2016-10" db="EMBL/GenBank/DDBJ databases">
        <authorList>
            <person name="de Groot N.N."/>
        </authorList>
    </citation>
    <scope>NUCLEOTIDE SEQUENCE [LARGE SCALE GENOMIC DNA]</scope>
    <source>
        <strain evidence="2 3">R5</strain>
    </source>
</reference>
<dbReference type="RefSeq" id="WP_229158218.1">
    <property type="nucleotide sequence ID" value="NZ_FMZW01000003.1"/>
</dbReference>
<keyword evidence="2" id="KW-0378">Hydrolase</keyword>
<evidence type="ECO:0000259" key="1">
    <source>
        <dbReference type="Pfam" id="PF11790"/>
    </source>
</evidence>
<evidence type="ECO:0000313" key="3">
    <source>
        <dbReference type="Proteomes" id="UP000199245"/>
    </source>
</evidence>
<organism evidence="2 3">
    <name type="scientific">Bradyrhizobium brasilense</name>
    <dbReference type="NCBI Taxonomy" id="1419277"/>
    <lineage>
        <taxon>Bacteria</taxon>
        <taxon>Pseudomonadati</taxon>
        <taxon>Pseudomonadota</taxon>
        <taxon>Alphaproteobacteria</taxon>
        <taxon>Hyphomicrobiales</taxon>
        <taxon>Nitrobacteraceae</taxon>
        <taxon>Bradyrhizobium</taxon>
    </lineage>
</organism>